<proteinExistence type="predicted"/>
<dbReference type="EMBL" id="CADEHS020000440">
    <property type="protein sequence ID" value="CAG9951873.1"/>
    <property type="molecule type" value="Genomic_DNA"/>
</dbReference>
<protein>
    <submittedName>
        <fullName evidence="1">Uncharacterized protein</fullName>
    </submittedName>
</protein>
<accession>A0ACA9UH76</accession>
<dbReference type="Proteomes" id="UP000836387">
    <property type="component" value="Unassembled WGS sequence"/>
</dbReference>
<reference evidence="1" key="2">
    <citation type="submission" date="2021-10" db="EMBL/GenBank/DDBJ databases">
        <authorList>
            <person name="Piombo E."/>
        </authorList>
    </citation>
    <scope>NUCLEOTIDE SEQUENCE</scope>
</reference>
<organism evidence="1 2">
    <name type="scientific">Clonostachys rosea f. rosea IK726</name>
    <dbReference type="NCBI Taxonomy" id="1349383"/>
    <lineage>
        <taxon>Eukaryota</taxon>
        <taxon>Fungi</taxon>
        <taxon>Dikarya</taxon>
        <taxon>Ascomycota</taxon>
        <taxon>Pezizomycotina</taxon>
        <taxon>Sordariomycetes</taxon>
        <taxon>Hypocreomycetidae</taxon>
        <taxon>Hypocreales</taxon>
        <taxon>Bionectriaceae</taxon>
        <taxon>Clonostachys</taxon>
    </lineage>
</organism>
<sequence length="301" mass="34531">MTPPEPLAPQAAAASSNEDATDGTQDTWTDNLDPELLSLNESGMPTFPKEWYDDPDDENKSMKAFLRYVEKEARLKPHGLPTRRVIHDPERGSYIQPRQWPSLEAADYAGHEDNLETEYISLVRRVPSTSKAMFYRSVDGKQHPSKPVRYKNGRDMRRVDRPVDIITEDRTVEDTAWFLERVIVICPPESEHDNSEARSATSTGHVIVYPRDSDVCAGWGDYDKRIRWQSYGRRLTKDMVEEKEWPTDFAADFVNDAGEVVLSIGSEIKPEDLPTRTPVSLYDRLHRERSIPGKARQRNDK</sequence>
<comment type="caution">
    <text evidence="1">The sequence shown here is derived from an EMBL/GenBank/DDBJ whole genome shotgun (WGS) entry which is preliminary data.</text>
</comment>
<keyword evidence="2" id="KW-1185">Reference proteome</keyword>
<evidence type="ECO:0000313" key="1">
    <source>
        <dbReference type="EMBL" id="CAG9951873.1"/>
    </source>
</evidence>
<gene>
    <name evidence="1" type="ORF">CRV2_00020984</name>
</gene>
<name>A0ACA9UH76_BIOOC</name>
<evidence type="ECO:0000313" key="2">
    <source>
        <dbReference type="Proteomes" id="UP000836387"/>
    </source>
</evidence>
<reference evidence="1" key="1">
    <citation type="submission" date="2020-04" db="EMBL/GenBank/DDBJ databases">
        <authorList>
            <person name="Broberg M."/>
        </authorList>
    </citation>
    <scope>NUCLEOTIDE SEQUENCE</scope>
</reference>